<sequence length="98" mass="11477">MAKVFIRKSRKEINFNYRQRKKEKFNALQDEVISLRECVAELKGQLKLLKELHAQLIVENGLLQSTPFRNGLFNSIVFFQKSRSFNASSRIKPMPSTF</sequence>
<dbReference type="SUPFAM" id="SSF57959">
    <property type="entry name" value="Leucine zipper domain"/>
    <property type="match status" value="1"/>
</dbReference>
<dbReference type="AlphaFoldDB" id="A0A9N9D1R9"/>
<reference evidence="1" key="1">
    <citation type="submission" date="2021-06" db="EMBL/GenBank/DDBJ databases">
        <authorList>
            <person name="Kallberg Y."/>
            <person name="Tangrot J."/>
            <person name="Rosling A."/>
        </authorList>
    </citation>
    <scope>NUCLEOTIDE SEQUENCE</scope>
    <source>
        <strain evidence="1">MA453B</strain>
    </source>
</reference>
<name>A0A9N9D1R9_9GLOM</name>
<organism evidence="1 2">
    <name type="scientific">Dentiscutata erythropus</name>
    <dbReference type="NCBI Taxonomy" id="1348616"/>
    <lineage>
        <taxon>Eukaryota</taxon>
        <taxon>Fungi</taxon>
        <taxon>Fungi incertae sedis</taxon>
        <taxon>Mucoromycota</taxon>
        <taxon>Glomeromycotina</taxon>
        <taxon>Glomeromycetes</taxon>
        <taxon>Diversisporales</taxon>
        <taxon>Gigasporaceae</taxon>
        <taxon>Dentiscutata</taxon>
    </lineage>
</organism>
<evidence type="ECO:0000313" key="1">
    <source>
        <dbReference type="EMBL" id="CAG8619435.1"/>
    </source>
</evidence>
<dbReference type="EMBL" id="CAJVPY010004438">
    <property type="protein sequence ID" value="CAG8619435.1"/>
    <property type="molecule type" value="Genomic_DNA"/>
</dbReference>
<proteinExistence type="predicted"/>
<protein>
    <submittedName>
        <fullName evidence="1">5983_t:CDS:1</fullName>
    </submittedName>
</protein>
<dbReference type="Proteomes" id="UP000789405">
    <property type="component" value="Unassembled WGS sequence"/>
</dbReference>
<keyword evidence="2" id="KW-1185">Reference proteome</keyword>
<evidence type="ECO:0000313" key="2">
    <source>
        <dbReference type="Proteomes" id="UP000789405"/>
    </source>
</evidence>
<comment type="caution">
    <text evidence="1">The sequence shown here is derived from an EMBL/GenBank/DDBJ whole genome shotgun (WGS) entry which is preliminary data.</text>
</comment>
<gene>
    <name evidence="1" type="ORF">DERYTH_LOCUS8561</name>
</gene>
<dbReference type="CDD" id="cd14686">
    <property type="entry name" value="bZIP"/>
    <property type="match status" value="1"/>
</dbReference>
<dbReference type="InterPro" id="IPR046347">
    <property type="entry name" value="bZIP_sf"/>
</dbReference>
<accession>A0A9N9D1R9</accession>
<dbReference type="GO" id="GO:0003700">
    <property type="term" value="F:DNA-binding transcription factor activity"/>
    <property type="evidence" value="ECO:0007669"/>
    <property type="project" value="InterPro"/>
</dbReference>